<evidence type="ECO:0000256" key="1">
    <source>
        <dbReference type="ARBA" id="ARBA00004141"/>
    </source>
</evidence>
<evidence type="ECO:0000313" key="9">
    <source>
        <dbReference type="Proteomes" id="UP000766570"/>
    </source>
</evidence>
<dbReference type="InterPro" id="IPR007829">
    <property type="entry name" value="TM2"/>
</dbReference>
<evidence type="ECO:0000313" key="8">
    <source>
        <dbReference type="EMBL" id="MBP2373344.1"/>
    </source>
</evidence>
<gene>
    <name evidence="8" type="ORF">JOF46_001256</name>
</gene>
<dbReference type="Pfam" id="PF05154">
    <property type="entry name" value="TM2"/>
    <property type="match status" value="1"/>
</dbReference>
<evidence type="ECO:0000256" key="4">
    <source>
        <dbReference type="ARBA" id="ARBA00023136"/>
    </source>
</evidence>
<feature type="transmembrane region" description="Helical" evidence="6">
    <location>
        <begin position="95"/>
        <end position="112"/>
    </location>
</feature>
<name>A0ABS4WCK9_9MICC</name>
<keyword evidence="2 6" id="KW-0812">Transmembrane</keyword>
<dbReference type="InterPro" id="IPR050932">
    <property type="entry name" value="TM2D1-3-like"/>
</dbReference>
<evidence type="ECO:0000259" key="7">
    <source>
        <dbReference type="Pfam" id="PF05154"/>
    </source>
</evidence>
<dbReference type="RefSeq" id="WP_245348025.1">
    <property type="nucleotide sequence ID" value="NZ_BAAAMI010000005.1"/>
</dbReference>
<feature type="compositionally biased region" description="Low complexity" evidence="5">
    <location>
        <begin position="133"/>
        <end position="149"/>
    </location>
</feature>
<feature type="region of interest" description="Disordered" evidence="5">
    <location>
        <begin position="120"/>
        <end position="156"/>
    </location>
</feature>
<protein>
    <recommendedName>
        <fullName evidence="7">TM2 domain-containing protein</fullName>
    </recommendedName>
</protein>
<feature type="transmembrane region" description="Helical" evidence="6">
    <location>
        <begin position="54"/>
        <end position="75"/>
    </location>
</feature>
<dbReference type="EMBL" id="JAGIOE010000001">
    <property type="protein sequence ID" value="MBP2373344.1"/>
    <property type="molecule type" value="Genomic_DNA"/>
</dbReference>
<keyword evidence="4 6" id="KW-0472">Membrane</keyword>
<dbReference type="Proteomes" id="UP000766570">
    <property type="component" value="Unassembled WGS sequence"/>
</dbReference>
<keyword evidence="3 6" id="KW-1133">Transmembrane helix</keyword>
<feature type="transmembrane region" description="Helical" evidence="6">
    <location>
        <begin position="28"/>
        <end position="47"/>
    </location>
</feature>
<comment type="caution">
    <text evidence="8">The sequence shown here is derived from an EMBL/GenBank/DDBJ whole genome shotgun (WGS) entry which is preliminary data.</text>
</comment>
<dbReference type="PANTHER" id="PTHR21016">
    <property type="entry name" value="BETA-AMYLOID BINDING PROTEIN-RELATED"/>
    <property type="match status" value="1"/>
</dbReference>
<feature type="domain" description="TM2" evidence="7">
    <location>
        <begin position="24"/>
        <end position="72"/>
    </location>
</feature>
<keyword evidence="9" id="KW-1185">Reference proteome</keyword>
<organism evidence="8 9">
    <name type="scientific">Paeniglutamicibacter psychrophenolicus</name>
    <dbReference type="NCBI Taxonomy" id="257454"/>
    <lineage>
        <taxon>Bacteria</taxon>
        <taxon>Bacillati</taxon>
        <taxon>Actinomycetota</taxon>
        <taxon>Actinomycetes</taxon>
        <taxon>Micrococcales</taxon>
        <taxon>Micrococcaceae</taxon>
        <taxon>Paeniglutamicibacter</taxon>
    </lineage>
</organism>
<evidence type="ECO:0000256" key="3">
    <source>
        <dbReference type="ARBA" id="ARBA00022989"/>
    </source>
</evidence>
<comment type="subcellular location">
    <subcellularLocation>
        <location evidence="1">Membrane</location>
        <topology evidence="1">Multi-pass membrane protein</topology>
    </subcellularLocation>
</comment>
<evidence type="ECO:0000256" key="6">
    <source>
        <dbReference type="SAM" id="Phobius"/>
    </source>
</evidence>
<reference evidence="8 9" key="1">
    <citation type="submission" date="2021-03" db="EMBL/GenBank/DDBJ databases">
        <title>Sequencing the genomes of 1000 actinobacteria strains.</title>
        <authorList>
            <person name="Klenk H.-P."/>
        </authorList>
    </citation>
    <scope>NUCLEOTIDE SEQUENCE [LARGE SCALE GENOMIC DNA]</scope>
    <source>
        <strain evidence="8 9">DSM 15454</strain>
    </source>
</reference>
<accession>A0ABS4WCK9</accession>
<dbReference type="PANTHER" id="PTHR21016:SF25">
    <property type="entry name" value="TM2 DOMAIN-CONTAINING PROTEIN DDB_G0277895-RELATED"/>
    <property type="match status" value="1"/>
</dbReference>
<proteinExistence type="predicted"/>
<evidence type="ECO:0000256" key="5">
    <source>
        <dbReference type="SAM" id="MobiDB-lite"/>
    </source>
</evidence>
<evidence type="ECO:0000256" key="2">
    <source>
        <dbReference type="ARBA" id="ARBA00022692"/>
    </source>
</evidence>
<sequence>MSTTNSYQGYPQQPMQGYAPPAPRKSFIATWLFALFLGVFGVDRFYLGKVGTGLLKLFTIGGLGVWVLVDLILVLAGKQRDKSGAPLDGYDKSKTVAWIVTGVLIVISAVFGQTSSGGTAGAGLPSPDTAPVQQAPAAAPAAKEAPAPAKQEKKWTKVTTLKGSNDKASGVFELTGAEARLTYDFAGKGSFLLGSVYLEEEGVDLMTDGGIPLLMLDKAEKSSTALHKKAGNYYLDVNAAGFAGWTITVEEKR</sequence>